<dbReference type="AlphaFoldDB" id="A0ABD5RFX0"/>
<dbReference type="Pfam" id="PF26476">
    <property type="entry name" value="DUF8149"/>
    <property type="match status" value="1"/>
</dbReference>
<evidence type="ECO:0000313" key="3">
    <source>
        <dbReference type="Proteomes" id="UP001596201"/>
    </source>
</evidence>
<comment type="caution">
    <text evidence="2">The sequence shown here is derived from an EMBL/GenBank/DDBJ whole genome shotgun (WGS) entry which is preliminary data.</text>
</comment>
<gene>
    <name evidence="2" type="ORF">ACFPJ5_17550</name>
</gene>
<proteinExistence type="predicted"/>
<dbReference type="Proteomes" id="UP001596201">
    <property type="component" value="Unassembled WGS sequence"/>
</dbReference>
<dbReference type="EMBL" id="JBHSKX010000004">
    <property type="protein sequence ID" value="MFC5368731.1"/>
    <property type="molecule type" value="Genomic_DNA"/>
</dbReference>
<accession>A0ABD5RFX0</accession>
<keyword evidence="3" id="KW-1185">Reference proteome</keyword>
<sequence length="68" mass="7441">MSDDEPRVPIVCTDCGTDARIPLDDVADKLDAHNDRHHDGEEVATVDPDLADQLANLVVEDMGLLDEE</sequence>
<reference evidence="2 3" key="1">
    <citation type="journal article" date="2019" name="Int. J. Syst. Evol. Microbiol.">
        <title>The Global Catalogue of Microorganisms (GCM) 10K type strain sequencing project: providing services to taxonomists for standard genome sequencing and annotation.</title>
        <authorList>
            <consortium name="The Broad Institute Genomics Platform"/>
            <consortium name="The Broad Institute Genome Sequencing Center for Infectious Disease"/>
            <person name="Wu L."/>
            <person name="Ma J."/>
        </authorList>
    </citation>
    <scope>NUCLEOTIDE SEQUENCE [LARGE SCALE GENOMIC DNA]</scope>
    <source>
        <strain evidence="2 3">CGMCC 1.12237</strain>
    </source>
</reference>
<evidence type="ECO:0000313" key="2">
    <source>
        <dbReference type="EMBL" id="MFC5368731.1"/>
    </source>
</evidence>
<name>A0ABD5RFX0_9EURY</name>
<protein>
    <recommendedName>
        <fullName evidence="1">DUF8149 domain-containing protein</fullName>
    </recommendedName>
</protein>
<feature type="domain" description="DUF8149" evidence="1">
    <location>
        <begin position="2"/>
        <end position="67"/>
    </location>
</feature>
<organism evidence="2 3">
    <name type="scientific">Salinirubrum litoreum</name>
    <dbReference type="NCBI Taxonomy" id="1126234"/>
    <lineage>
        <taxon>Archaea</taxon>
        <taxon>Methanobacteriati</taxon>
        <taxon>Methanobacteriota</taxon>
        <taxon>Stenosarchaea group</taxon>
        <taxon>Halobacteria</taxon>
        <taxon>Halobacteriales</taxon>
        <taxon>Haloferacaceae</taxon>
        <taxon>Salinirubrum</taxon>
    </lineage>
</organism>
<evidence type="ECO:0000259" key="1">
    <source>
        <dbReference type="Pfam" id="PF26476"/>
    </source>
</evidence>
<dbReference type="RefSeq" id="WP_227231302.1">
    <property type="nucleotide sequence ID" value="NZ_JAJCVJ010000003.1"/>
</dbReference>
<dbReference type="InterPro" id="IPR058462">
    <property type="entry name" value="DUF8149"/>
</dbReference>